<gene>
    <name evidence="2" type="primary">sup-17</name>
    <name evidence="2" type="ORF">EVAR_92490_1</name>
</gene>
<evidence type="ECO:0000313" key="2">
    <source>
        <dbReference type="EMBL" id="GBP09959.1"/>
    </source>
</evidence>
<accession>A0A4C1T622</accession>
<sequence>MRVNAARGRPIIVEWERDARHSAGLSLVRSRVRRSQLTRLGWFGNSLFGRRRACVMIWRALNGVYLLVLLILCYPCSRLPTFCMLDVRNTIPIRETGNALATSLVSECPWAAITTYSLVARKLIYDPQSTVFGSVTDGVFEGKIVSGQGAFYVEHARRYFPPNGTRTRVHSVIYRESDVTDPYAHRRHGE</sequence>
<feature type="transmembrane region" description="Helical" evidence="1">
    <location>
        <begin position="53"/>
        <end position="72"/>
    </location>
</feature>
<protein>
    <submittedName>
        <fullName evidence="2">Disintegrin and metalloproteinase domain-containing protein 10 homolog</fullName>
    </submittedName>
</protein>
<dbReference type="AlphaFoldDB" id="A0A4C1T622"/>
<proteinExistence type="predicted"/>
<keyword evidence="3" id="KW-1185">Reference proteome</keyword>
<organism evidence="2 3">
    <name type="scientific">Eumeta variegata</name>
    <name type="common">Bagworm moth</name>
    <name type="synonym">Eumeta japonica</name>
    <dbReference type="NCBI Taxonomy" id="151549"/>
    <lineage>
        <taxon>Eukaryota</taxon>
        <taxon>Metazoa</taxon>
        <taxon>Ecdysozoa</taxon>
        <taxon>Arthropoda</taxon>
        <taxon>Hexapoda</taxon>
        <taxon>Insecta</taxon>
        <taxon>Pterygota</taxon>
        <taxon>Neoptera</taxon>
        <taxon>Endopterygota</taxon>
        <taxon>Lepidoptera</taxon>
        <taxon>Glossata</taxon>
        <taxon>Ditrysia</taxon>
        <taxon>Tineoidea</taxon>
        <taxon>Psychidae</taxon>
        <taxon>Oiketicinae</taxon>
        <taxon>Eumeta</taxon>
    </lineage>
</organism>
<keyword evidence="2" id="KW-0401">Integrin</keyword>
<keyword evidence="1" id="KW-1133">Transmembrane helix</keyword>
<dbReference type="STRING" id="151549.A0A4C1T622"/>
<evidence type="ECO:0000256" key="1">
    <source>
        <dbReference type="SAM" id="Phobius"/>
    </source>
</evidence>
<name>A0A4C1T622_EUMVA</name>
<dbReference type="Proteomes" id="UP000299102">
    <property type="component" value="Unassembled WGS sequence"/>
</dbReference>
<dbReference type="EMBL" id="BGZK01000038">
    <property type="protein sequence ID" value="GBP09959.1"/>
    <property type="molecule type" value="Genomic_DNA"/>
</dbReference>
<keyword evidence="1" id="KW-0812">Transmembrane</keyword>
<dbReference type="OrthoDB" id="2149267at2759"/>
<reference evidence="2 3" key="1">
    <citation type="journal article" date="2019" name="Commun. Biol.">
        <title>The bagworm genome reveals a unique fibroin gene that provides high tensile strength.</title>
        <authorList>
            <person name="Kono N."/>
            <person name="Nakamura H."/>
            <person name="Ohtoshi R."/>
            <person name="Tomita M."/>
            <person name="Numata K."/>
            <person name="Arakawa K."/>
        </authorList>
    </citation>
    <scope>NUCLEOTIDE SEQUENCE [LARGE SCALE GENOMIC DNA]</scope>
</reference>
<dbReference type="GO" id="GO:0007229">
    <property type="term" value="P:integrin-mediated signaling pathway"/>
    <property type="evidence" value="ECO:0007669"/>
    <property type="project" value="UniProtKB-KW"/>
</dbReference>
<comment type="caution">
    <text evidence="2">The sequence shown here is derived from an EMBL/GenBank/DDBJ whole genome shotgun (WGS) entry which is preliminary data.</text>
</comment>
<keyword evidence="1" id="KW-0472">Membrane</keyword>
<evidence type="ECO:0000313" key="3">
    <source>
        <dbReference type="Proteomes" id="UP000299102"/>
    </source>
</evidence>